<feature type="transmembrane region" description="Helical" evidence="7">
    <location>
        <begin position="79"/>
        <end position="99"/>
    </location>
</feature>
<dbReference type="GO" id="GO:0006814">
    <property type="term" value="P:sodium ion transport"/>
    <property type="evidence" value="ECO:0007669"/>
    <property type="project" value="InterPro"/>
</dbReference>
<dbReference type="PANTHER" id="PTHR35806:SF1">
    <property type="entry name" value="OXALOACETATE DECARBOXYLASE BETA CHAIN 2"/>
    <property type="match status" value="1"/>
</dbReference>
<feature type="transmembrane region" description="Helical" evidence="7">
    <location>
        <begin position="254"/>
        <end position="272"/>
    </location>
</feature>
<comment type="subcellular location">
    <subcellularLocation>
        <location evidence="1">Cell membrane</location>
        <topology evidence="1">Multi-pass membrane protein</topology>
    </subcellularLocation>
</comment>
<keyword evidence="6 7" id="KW-0472">Membrane</keyword>
<reference evidence="8" key="1">
    <citation type="journal article" date="2020" name="mSystems">
        <title>Genome- and Community-Level Interaction Insights into Carbon Utilization and Element Cycling Functions of Hydrothermarchaeota in Hydrothermal Sediment.</title>
        <authorList>
            <person name="Zhou Z."/>
            <person name="Liu Y."/>
            <person name="Xu W."/>
            <person name="Pan J."/>
            <person name="Luo Z.H."/>
            <person name="Li M."/>
        </authorList>
    </citation>
    <scope>NUCLEOTIDE SEQUENCE [LARGE SCALE GENOMIC DNA]</scope>
    <source>
        <strain evidence="8">SpSt-468</strain>
    </source>
</reference>
<dbReference type="PIRSF" id="PIRSF015658">
    <property type="entry name" value="MmdB_OadB"/>
    <property type="match status" value="1"/>
</dbReference>
<name>A0A7C3IX37_9CREN</name>
<feature type="transmembrane region" description="Helical" evidence="7">
    <location>
        <begin position="344"/>
        <end position="370"/>
    </location>
</feature>
<evidence type="ECO:0000256" key="1">
    <source>
        <dbReference type="ARBA" id="ARBA00004651"/>
    </source>
</evidence>
<evidence type="ECO:0000256" key="7">
    <source>
        <dbReference type="SAM" id="Phobius"/>
    </source>
</evidence>
<evidence type="ECO:0000256" key="4">
    <source>
        <dbReference type="ARBA" id="ARBA00022967"/>
    </source>
</evidence>
<sequence>MGSQILEFLLNSGFFKITFGNVIMIGVSAVLMYLAIKKEYEPLLLLPIGFGALLANLPLSGITEVGGFLFYIYKYLLETGIIPLLIFIGIGAMTDFGALISSPKSFLLGAAAQLGIFMAIILAVLFGFSINEAGAIGIIGSADGPTTVYTASKLAPWLLGPVAVAAYSYMSLVPIIQPPVIKALTTKKERMVRMPPALREVSKREKLLFPLITTLVACLLVPSASPLIGSLMVGNLLRESGVTERLSKAAQNELINISTILLGLGVGGTMVAEKFLTVSTLTILGLGAFSFATATAGGVLLGKLFYVLTKGKFNPMIGAAGVSAVPMSARVVQKMATKEDPENFLLMHAMGPNVAGVIGSAIVAGILLSFA</sequence>
<dbReference type="AlphaFoldDB" id="A0A7C3IX37"/>
<evidence type="ECO:0000313" key="8">
    <source>
        <dbReference type="EMBL" id="HFK20254.1"/>
    </source>
</evidence>
<dbReference type="PANTHER" id="PTHR35806">
    <property type="entry name" value="OXALOACETATE DECARBOXYLASE BETA CHAIN 2"/>
    <property type="match status" value="1"/>
</dbReference>
<feature type="transmembrane region" description="Helical" evidence="7">
    <location>
        <begin position="207"/>
        <end position="234"/>
    </location>
</feature>
<protein>
    <submittedName>
        <fullName evidence="8">Sodium ion-translocating decarboxylase subunit beta</fullName>
    </submittedName>
</protein>
<keyword evidence="3 7" id="KW-0812">Transmembrane</keyword>
<dbReference type="EMBL" id="DSTX01000002">
    <property type="protein sequence ID" value="HFK20254.1"/>
    <property type="molecule type" value="Genomic_DNA"/>
</dbReference>
<dbReference type="Pfam" id="PF03977">
    <property type="entry name" value="OAD_beta"/>
    <property type="match status" value="1"/>
</dbReference>
<feature type="transmembrane region" description="Helical" evidence="7">
    <location>
        <begin position="43"/>
        <end position="73"/>
    </location>
</feature>
<keyword evidence="5 7" id="KW-1133">Transmembrane helix</keyword>
<evidence type="ECO:0000256" key="5">
    <source>
        <dbReference type="ARBA" id="ARBA00022989"/>
    </source>
</evidence>
<evidence type="ECO:0000256" key="2">
    <source>
        <dbReference type="ARBA" id="ARBA00022475"/>
    </source>
</evidence>
<accession>A0A7C3IX37</accession>
<dbReference type="InterPro" id="IPR005661">
    <property type="entry name" value="OadB_MmdB"/>
</dbReference>
<feature type="transmembrane region" description="Helical" evidence="7">
    <location>
        <begin position="14"/>
        <end position="36"/>
    </location>
</feature>
<gene>
    <name evidence="8" type="ORF">ENS19_03135</name>
</gene>
<dbReference type="NCBIfam" id="TIGR01109">
    <property type="entry name" value="Na_pump_decarbB"/>
    <property type="match status" value="1"/>
</dbReference>
<evidence type="ECO:0000256" key="3">
    <source>
        <dbReference type="ARBA" id="ARBA00022692"/>
    </source>
</evidence>
<dbReference type="GO" id="GO:0005886">
    <property type="term" value="C:plasma membrane"/>
    <property type="evidence" value="ECO:0007669"/>
    <property type="project" value="UniProtKB-SubCell"/>
</dbReference>
<proteinExistence type="predicted"/>
<feature type="transmembrane region" description="Helical" evidence="7">
    <location>
        <begin position="284"/>
        <end position="307"/>
    </location>
</feature>
<keyword evidence="2" id="KW-1003">Cell membrane</keyword>
<organism evidence="8">
    <name type="scientific">Candidatus Methanomethylicus mesodigestus</name>
    <dbReference type="NCBI Taxonomy" id="1867258"/>
    <lineage>
        <taxon>Archaea</taxon>
        <taxon>Thermoproteota</taxon>
        <taxon>Methanosuratincolia</taxon>
        <taxon>Candidatus Methanomethylicales</taxon>
        <taxon>Candidatus Methanomethylicaceae</taxon>
        <taxon>Candidatus Methanomethylicus</taxon>
    </lineage>
</organism>
<evidence type="ECO:0000256" key="6">
    <source>
        <dbReference type="ARBA" id="ARBA00023136"/>
    </source>
</evidence>
<feature type="transmembrane region" description="Helical" evidence="7">
    <location>
        <begin position="106"/>
        <end position="128"/>
    </location>
</feature>
<keyword evidence="4" id="KW-1278">Translocase</keyword>
<comment type="caution">
    <text evidence="8">The sequence shown here is derived from an EMBL/GenBank/DDBJ whole genome shotgun (WGS) entry which is preliminary data.</text>
</comment>
<dbReference type="GO" id="GO:0016829">
    <property type="term" value="F:lyase activity"/>
    <property type="evidence" value="ECO:0007669"/>
    <property type="project" value="InterPro"/>
</dbReference>